<evidence type="ECO:0000313" key="2">
    <source>
        <dbReference type="Proteomes" id="UP001431963"/>
    </source>
</evidence>
<gene>
    <name evidence="1" type="ORF">V6590_07900</name>
</gene>
<dbReference type="Proteomes" id="UP001431963">
    <property type="component" value="Unassembled WGS sequence"/>
</dbReference>
<evidence type="ECO:0000313" key="1">
    <source>
        <dbReference type="EMBL" id="MEH7828069.1"/>
    </source>
</evidence>
<protein>
    <recommendedName>
        <fullName evidence="3">DUF2946 family protein</fullName>
    </recommendedName>
</protein>
<dbReference type="EMBL" id="JBALHR010000003">
    <property type="protein sequence ID" value="MEH7828069.1"/>
    <property type="molecule type" value="Genomic_DNA"/>
</dbReference>
<proteinExistence type="predicted"/>
<accession>A0ABU8BVF8</accession>
<comment type="caution">
    <text evidence="1">The sequence shown here is derived from an EMBL/GenBank/DDBJ whole genome shotgun (WGS) entry which is preliminary data.</text>
</comment>
<evidence type="ECO:0008006" key="3">
    <source>
        <dbReference type="Google" id="ProtNLM"/>
    </source>
</evidence>
<dbReference type="RefSeq" id="WP_335421627.1">
    <property type="nucleotide sequence ID" value="NZ_JBALHR010000003.1"/>
</dbReference>
<name>A0ABU8BVF8_9RHOB</name>
<keyword evidence="2" id="KW-1185">Reference proteome</keyword>
<reference evidence="1" key="1">
    <citation type="submission" date="2024-02" db="EMBL/GenBank/DDBJ databases">
        <title>Genome sequences of strain Gemmobacter sp. JM10B15.</title>
        <authorList>
            <person name="Zhang M."/>
        </authorList>
    </citation>
    <scope>NUCLEOTIDE SEQUENCE</scope>
    <source>
        <strain evidence="1">JM10B15</strain>
    </source>
</reference>
<organism evidence="1 2">
    <name type="scientific">Gemmobacter denitrificans</name>
    <dbReference type="NCBI Taxonomy" id="3123040"/>
    <lineage>
        <taxon>Bacteria</taxon>
        <taxon>Pseudomonadati</taxon>
        <taxon>Pseudomonadota</taxon>
        <taxon>Alphaproteobacteria</taxon>
        <taxon>Rhodobacterales</taxon>
        <taxon>Paracoccaceae</taxon>
        <taxon>Gemmobacter</taxon>
    </lineage>
</organism>
<sequence length="130" mass="13677">MTARAPRQSILMRLTGLVLVVPFMLLSLLAPGYMPQRSADGALTLVICSDQGAVELRVDPATGEPVSQQAPEDDRCHWAQAGMAALITATPAVALPPATLVPLTPAAPDDLWRPAFDPRGLFARGPPATV</sequence>